<comment type="caution">
    <text evidence="7">The sequence shown here is derived from an EMBL/GenBank/DDBJ whole genome shotgun (WGS) entry which is preliminary data.</text>
</comment>
<dbReference type="Proteomes" id="UP001232148">
    <property type="component" value="Unassembled WGS sequence"/>
</dbReference>
<dbReference type="PROSITE" id="PS51782">
    <property type="entry name" value="LYSM"/>
    <property type="match status" value="4"/>
</dbReference>
<organism evidence="7 8">
    <name type="scientific">Colletotrichum zoysiae</name>
    <dbReference type="NCBI Taxonomy" id="1216348"/>
    <lineage>
        <taxon>Eukaryota</taxon>
        <taxon>Fungi</taxon>
        <taxon>Dikarya</taxon>
        <taxon>Ascomycota</taxon>
        <taxon>Pezizomycotina</taxon>
        <taxon>Sordariomycetes</taxon>
        <taxon>Hypocreomycetidae</taxon>
        <taxon>Glomerellales</taxon>
        <taxon>Glomerellaceae</taxon>
        <taxon>Colletotrichum</taxon>
        <taxon>Colletotrichum graminicola species complex</taxon>
    </lineage>
</organism>
<evidence type="ECO:0000313" key="8">
    <source>
        <dbReference type="Proteomes" id="UP001232148"/>
    </source>
</evidence>
<evidence type="ECO:0000313" key="7">
    <source>
        <dbReference type="EMBL" id="KAK2032537.1"/>
    </source>
</evidence>
<dbReference type="SUPFAM" id="SSF54106">
    <property type="entry name" value="LysM domain"/>
    <property type="match status" value="1"/>
</dbReference>
<dbReference type="AlphaFoldDB" id="A0AAD9HQF1"/>
<feature type="domain" description="LysM" evidence="6">
    <location>
        <begin position="265"/>
        <end position="312"/>
    </location>
</feature>
<evidence type="ECO:0000256" key="2">
    <source>
        <dbReference type="ARBA" id="ARBA00023026"/>
    </source>
</evidence>
<comment type="similarity">
    <text evidence="3">Belongs to the secreted LysM effector family.</text>
</comment>
<feature type="domain" description="LysM" evidence="6">
    <location>
        <begin position="41"/>
        <end position="89"/>
    </location>
</feature>
<dbReference type="PANTHER" id="PTHR34997">
    <property type="entry name" value="AM15"/>
    <property type="match status" value="1"/>
</dbReference>
<dbReference type="PANTHER" id="PTHR34997:SF1">
    <property type="entry name" value="PEPTIDOGLYCAN-BINDING LYSIN DOMAIN"/>
    <property type="match status" value="1"/>
</dbReference>
<dbReference type="Pfam" id="PF01476">
    <property type="entry name" value="LysM"/>
    <property type="match status" value="1"/>
</dbReference>
<protein>
    <recommendedName>
        <fullName evidence="6">LysM domain-containing protein</fullName>
    </recommendedName>
</protein>
<keyword evidence="5" id="KW-0732">Signal</keyword>
<gene>
    <name evidence="7" type="ORF">LX32DRAFT_725836</name>
</gene>
<evidence type="ECO:0000256" key="3">
    <source>
        <dbReference type="ARBA" id="ARBA00044955"/>
    </source>
</evidence>
<dbReference type="SMART" id="SM00257">
    <property type="entry name" value="LysM"/>
    <property type="match status" value="4"/>
</dbReference>
<dbReference type="EMBL" id="MU842830">
    <property type="protein sequence ID" value="KAK2032537.1"/>
    <property type="molecule type" value="Genomic_DNA"/>
</dbReference>
<dbReference type="CDD" id="cd00118">
    <property type="entry name" value="LysM"/>
    <property type="match status" value="2"/>
</dbReference>
<dbReference type="GO" id="GO:0008061">
    <property type="term" value="F:chitin binding"/>
    <property type="evidence" value="ECO:0007669"/>
    <property type="project" value="UniProtKB-KW"/>
</dbReference>
<evidence type="ECO:0000256" key="5">
    <source>
        <dbReference type="SAM" id="SignalP"/>
    </source>
</evidence>
<feature type="signal peptide" evidence="5">
    <location>
        <begin position="1"/>
        <end position="22"/>
    </location>
</feature>
<evidence type="ECO:0000259" key="6">
    <source>
        <dbReference type="PROSITE" id="PS51782"/>
    </source>
</evidence>
<evidence type="ECO:0000256" key="4">
    <source>
        <dbReference type="SAM" id="MobiDB-lite"/>
    </source>
</evidence>
<feature type="region of interest" description="Disordered" evidence="4">
    <location>
        <begin position="98"/>
        <end position="123"/>
    </location>
</feature>
<dbReference type="InterPro" id="IPR036779">
    <property type="entry name" value="LysM_dom_sf"/>
</dbReference>
<feature type="compositionally biased region" description="Low complexity" evidence="4">
    <location>
        <begin position="98"/>
        <end position="118"/>
    </location>
</feature>
<keyword evidence="2" id="KW-0843">Virulence</keyword>
<feature type="chain" id="PRO_5042280350" description="LysM domain-containing protein" evidence="5">
    <location>
        <begin position="23"/>
        <end position="405"/>
    </location>
</feature>
<sequence length="405" mass="44165">MSPTGAFSLVSMLLGCTVGVFSQAVPPPGPTHPGTAPNCNKWHIVTSDDYGCGVLETRYRISHSQFLAWNPAVSDDCLQNFWPDYAYCVSVDASITATPSKSSTTTFTTRTTSAGSSSVPPPISTPYTIDHPVTDLNITTPTLPSEPWPPQKTQPGQPSYCNDWHLVTPGESCDSIVSDHNGWMGIEDFLLWNPALGSDCKGIYLYYYVCVGIQRQTQISIDFPTFVPNATVPPMVIPTPVELPPVDNNFEPVPVQGPLPTDCVEYYQARPDETCRQIVAAHKSITESQFLAWHPFLNNNCDGLWAGYYYCLWVSDEIPAPPPDSTTSMPSVPPTSTSSAPVATPTPVQPGMISGCRKFYFVQTDDGCWSIANSAGITLDDFYKWNPAVGDCSGLWPDYYVCVGL</sequence>
<feature type="compositionally biased region" description="Low complexity" evidence="4">
    <location>
        <begin position="325"/>
        <end position="344"/>
    </location>
</feature>
<feature type="domain" description="LysM" evidence="6">
    <location>
        <begin position="163"/>
        <end position="211"/>
    </location>
</feature>
<keyword evidence="1" id="KW-0147">Chitin-binding</keyword>
<proteinExistence type="inferred from homology"/>
<reference evidence="7" key="1">
    <citation type="submission" date="2021-06" db="EMBL/GenBank/DDBJ databases">
        <title>Comparative genomics, transcriptomics and evolutionary studies reveal genomic signatures of adaptation to plant cell wall in hemibiotrophic fungi.</title>
        <authorList>
            <consortium name="DOE Joint Genome Institute"/>
            <person name="Baroncelli R."/>
            <person name="Diaz J.F."/>
            <person name="Benocci T."/>
            <person name="Peng M."/>
            <person name="Battaglia E."/>
            <person name="Haridas S."/>
            <person name="Andreopoulos W."/>
            <person name="Labutti K."/>
            <person name="Pangilinan J."/>
            <person name="Floch G.L."/>
            <person name="Makela M.R."/>
            <person name="Henrissat B."/>
            <person name="Grigoriev I.V."/>
            <person name="Crouch J.A."/>
            <person name="De Vries R.P."/>
            <person name="Sukno S.A."/>
            <person name="Thon M.R."/>
        </authorList>
    </citation>
    <scope>NUCLEOTIDE SEQUENCE</scope>
    <source>
        <strain evidence="7">MAFF235873</strain>
    </source>
</reference>
<feature type="region of interest" description="Disordered" evidence="4">
    <location>
        <begin position="322"/>
        <end position="344"/>
    </location>
</feature>
<evidence type="ECO:0000256" key="1">
    <source>
        <dbReference type="ARBA" id="ARBA00022669"/>
    </source>
</evidence>
<feature type="domain" description="LysM" evidence="6">
    <location>
        <begin position="358"/>
        <end position="403"/>
    </location>
</feature>
<name>A0AAD9HQF1_9PEZI</name>
<accession>A0AAD9HQF1</accession>
<dbReference type="InterPro" id="IPR052210">
    <property type="entry name" value="LysM1-like"/>
</dbReference>
<dbReference type="Gene3D" id="3.10.350.10">
    <property type="entry name" value="LysM domain"/>
    <property type="match status" value="4"/>
</dbReference>
<keyword evidence="8" id="KW-1185">Reference proteome</keyword>
<dbReference type="InterPro" id="IPR018392">
    <property type="entry name" value="LysM"/>
</dbReference>